<protein>
    <recommendedName>
        <fullName evidence="4">DUF304 domain-containing protein</fullName>
    </recommendedName>
</protein>
<reference evidence="2 3" key="1">
    <citation type="submission" date="2015-09" db="EMBL/GenBank/DDBJ databases">
        <title>Heavy metals and arsenic resistance mechanisms in polyextremophilic archaea of the family Ferroplasmaceae.</title>
        <authorList>
            <person name="Bulaev A.G."/>
            <person name="Kanygina A.V."/>
        </authorList>
    </citation>
    <scope>NUCLEOTIDE SEQUENCE [LARGE SCALE GENOMIC DNA]</scope>
    <source>
        <strain evidence="2 3">VT</strain>
    </source>
</reference>
<dbReference type="RefSeq" id="WP_048102352.1">
    <property type="nucleotide sequence ID" value="NZ_JBBYJF010000002.1"/>
</dbReference>
<dbReference type="Proteomes" id="UP000050320">
    <property type="component" value="Unassembled WGS sequence"/>
</dbReference>
<keyword evidence="1" id="KW-0472">Membrane</keyword>
<evidence type="ECO:0008006" key="4">
    <source>
        <dbReference type="Google" id="ProtNLM"/>
    </source>
</evidence>
<dbReference type="EMBL" id="LKBG01000278">
    <property type="protein sequence ID" value="KQB33766.1"/>
    <property type="molecule type" value="Genomic_DNA"/>
</dbReference>
<comment type="caution">
    <text evidence="2">The sequence shown here is derived from an EMBL/GenBank/DDBJ whole genome shotgun (WGS) entry which is preliminary data.</text>
</comment>
<evidence type="ECO:0000256" key="1">
    <source>
        <dbReference type="SAM" id="Phobius"/>
    </source>
</evidence>
<dbReference type="AlphaFoldDB" id="A0A0Q0RNJ7"/>
<dbReference type="GeneID" id="84221250"/>
<evidence type="ECO:0000313" key="3">
    <source>
        <dbReference type="Proteomes" id="UP000050320"/>
    </source>
</evidence>
<dbReference type="OrthoDB" id="57277at2157"/>
<keyword evidence="1" id="KW-0812">Transmembrane</keyword>
<proteinExistence type="predicted"/>
<evidence type="ECO:0000313" key="2">
    <source>
        <dbReference type="EMBL" id="KQB33766.1"/>
    </source>
</evidence>
<keyword evidence="1" id="KW-1133">Transmembrane helix</keyword>
<feature type="transmembrane region" description="Helical" evidence="1">
    <location>
        <begin position="12"/>
        <end position="31"/>
    </location>
</feature>
<organism evidence="2 3">
    <name type="scientific">Acidiplasma aeolicum</name>
    <dbReference type="NCBI Taxonomy" id="507754"/>
    <lineage>
        <taxon>Archaea</taxon>
        <taxon>Methanobacteriati</taxon>
        <taxon>Thermoplasmatota</taxon>
        <taxon>Thermoplasmata</taxon>
        <taxon>Thermoplasmatales</taxon>
        <taxon>Ferroplasmaceae</taxon>
        <taxon>Acidiplasma</taxon>
    </lineage>
</organism>
<name>A0A0Q0RNJ7_9ARCH</name>
<keyword evidence="3" id="KW-1185">Reference proteome</keyword>
<accession>A0A0Q0RNJ7</accession>
<sequence>MLALWIKSIEKTLIKITILVAIFSAFLEISYKTILNYFIFLGIVYFMGLLYILFKMSYRIEIYDTHIYIKNFFRSYKIPYKNFSDFFITSGYLQKKFNLYSIYIITRRKNFLIKDIPQAEKIYNKIKDELELNHITPENWLENSNN</sequence>
<feature type="transmembrane region" description="Helical" evidence="1">
    <location>
        <begin position="37"/>
        <end position="54"/>
    </location>
</feature>
<gene>
    <name evidence="2" type="ORF">AOG54_06560</name>
</gene>